<organism evidence="1 2">
    <name type="scientific">Bacteroides pyogenes DSM 20611 = JCM 6294</name>
    <dbReference type="NCBI Taxonomy" id="1121100"/>
    <lineage>
        <taxon>Bacteria</taxon>
        <taxon>Pseudomonadati</taxon>
        <taxon>Bacteroidota</taxon>
        <taxon>Bacteroidia</taxon>
        <taxon>Bacteroidales</taxon>
        <taxon>Bacteroidaceae</taxon>
        <taxon>Bacteroides</taxon>
    </lineage>
</organism>
<accession>W4PEX9</accession>
<evidence type="ECO:0000313" key="1">
    <source>
        <dbReference type="EMBL" id="GAE17739.1"/>
    </source>
</evidence>
<sequence>MCIRTLDDNKVGLCKAHLHSAWWRRGGRKQACRVEYRPSGFDSPKSTNEVS</sequence>
<name>W4PEX9_9BACE</name>
<gene>
    <name evidence="1" type="ORF">JCM6294_527</name>
</gene>
<comment type="caution">
    <text evidence="1">The sequence shown here is derived from an EMBL/GenBank/DDBJ whole genome shotgun (WGS) entry which is preliminary data.</text>
</comment>
<protein>
    <submittedName>
        <fullName evidence="1">Uncharacterized protein</fullName>
    </submittedName>
</protein>
<reference evidence="2" key="1">
    <citation type="journal article" date="2014" name="Genome">
        <title>Draft Genome Sequences of Three Strains of Bacteroides pyogenes Isolated from a Cat and Swine.</title>
        <authorList>
            <person name="Sakamoto M."/>
            <person name="Oshima K."/>
            <person name="Suda W."/>
            <person name="Kitamura K."/>
            <person name="Iida T."/>
            <person name="Hattori M."/>
            <person name="Ohkuma M."/>
        </authorList>
    </citation>
    <scope>NUCLEOTIDE SEQUENCE [LARGE SCALE GENOMIC DNA]</scope>
    <source>
        <strain evidence="2">JCM 6294</strain>
    </source>
</reference>
<evidence type="ECO:0000313" key="2">
    <source>
        <dbReference type="Proteomes" id="UP000018842"/>
    </source>
</evidence>
<dbReference type="Proteomes" id="UP000018842">
    <property type="component" value="Unassembled WGS sequence"/>
</dbReference>
<proteinExistence type="predicted"/>
<dbReference type="EMBL" id="BAIR01000003">
    <property type="protein sequence ID" value="GAE17739.1"/>
    <property type="molecule type" value="Genomic_DNA"/>
</dbReference>
<dbReference type="AlphaFoldDB" id="W4PEX9"/>